<dbReference type="GO" id="GO:0005694">
    <property type="term" value="C:chromosome"/>
    <property type="evidence" value="ECO:0007669"/>
    <property type="project" value="UniProtKB-SubCell"/>
</dbReference>
<dbReference type="KEGG" id="fcy:FRACYDRAFT_192471"/>
<feature type="domain" description="AWS" evidence="9">
    <location>
        <begin position="1"/>
        <end position="27"/>
    </location>
</feature>
<gene>
    <name evidence="10" type="ORF">FRACYDRAFT_192471</name>
</gene>
<dbReference type="Pfam" id="PF00856">
    <property type="entry name" value="SET"/>
    <property type="match status" value="1"/>
</dbReference>
<reference evidence="10 11" key="1">
    <citation type="submission" date="2016-09" db="EMBL/GenBank/DDBJ databases">
        <title>Extensive genetic diversity and differential bi-allelic expression allows diatom success in the polar Southern Ocean.</title>
        <authorList>
            <consortium name="DOE Joint Genome Institute"/>
            <person name="Mock T."/>
            <person name="Otillar R.P."/>
            <person name="Strauss J."/>
            <person name="Dupont C."/>
            <person name="Frickenhaus S."/>
            <person name="Maumus F."/>
            <person name="Mcmullan M."/>
            <person name="Sanges R."/>
            <person name="Schmutz J."/>
            <person name="Toseland A."/>
            <person name="Valas R."/>
            <person name="Veluchamy A."/>
            <person name="Ward B.J."/>
            <person name="Allen A."/>
            <person name="Barry K."/>
            <person name="Falciatore A."/>
            <person name="Ferrante M."/>
            <person name="Fortunato A.E."/>
            <person name="Gloeckner G."/>
            <person name="Gruber A."/>
            <person name="Hipkin R."/>
            <person name="Janech M."/>
            <person name="Kroth P."/>
            <person name="Leese F."/>
            <person name="Lindquist E."/>
            <person name="Lyon B.R."/>
            <person name="Martin J."/>
            <person name="Mayer C."/>
            <person name="Parker M."/>
            <person name="Quesneville H."/>
            <person name="Raymond J."/>
            <person name="Uhlig C."/>
            <person name="Valentin K.U."/>
            <person name="Worden A.Z."/>
            <person name="Armbrust E.V."/>
            <person name="Bowler C."/>
            <person name="Green B."/>
            <person name="Moulton V."/>
            <person name="Van Oosterhout C."/>
            <person name="Grigoriev I."/>
        </authorList>
    </citation>
    <scope>NUCLEOTIDE SEQUENCE [LARGE SCALE GENOMIC DNA]</scope>
    <source>
        <strain evidence="10 11">CCMP1102</strain>
    </source>
</reference>
<proteinExistence type="predicted"/>
<dbReference type="Gene3D" id="2.170.270.10">
    <property type="entry name" value="SET domain"/>
    <property type="match status" value="1"/>
</dbReference>
<dbReference type="GO" id="GO:0005634">
    <property type="term" value="C:nucleus"/>
    <property type="evidence" value="ECO:0007669"/>
    <property type="project" value="UniProtKB-SubCell"/>
</dbReference>
<dbReference type="SMART" id="SM00317">
    <property type="entry name" value="SET"/>
    <property type="match status" value="1"/>
</dbReference>
<dbReference type="PROSITE" id="PS50280">
    <property type="entry name" value="SET"/>
    <property type="match status" value="1"/>
</dbReference>
<dbReference type="GO" id="GO:0032259">
    <property type="term" value="P:methylation"/>
    <property type="evidence" value="ECO:0007669"/>
    <property type="project" value="UniProtKB-KW"/>
</dbReference>
<evidence type="ECO:0000256" key="7">
    <source>
        <dbReference type="ARBA" id="ARBA00023242"/>
    </source>
</evidence>
<keyword evidence="5" id="KW-0808">Transferase</keyword>
<evidence type="ECO:0000259" key="9">
    <source>
        <dbReference type="PROSITE" id="PS51215"/>
    </source>
</evidence>
<evidence type="ECO:0000313" key="10">
    <source>
        <dbReference type="EMBL" id="OEU11502.1"/>
    </source>
</evidence>
<sequence length="169" mass="19597">MHACLEECRSNCEAGDYCGNKRIQRKQWKQMEVIQTEKKGKGLRVLEDVAKGDLITEYVGKAVNKLFLGRLFRRYANERMLYIMALTNEIYLDARDVGGVARYVNHSCDPNCVVERWKVRGLHRAAVVAKKDIPAGTELSFDYQWERRRGRAPTKCHCNEKLCRQTLEV</sequence>
<dbReference type="InterPro" id="IPR006560">
    <property type="entry name" value="AWS_dom"/>
</dbReference>
<evidence type="ECO:0000256" key="6">
    <source>
        <dbReference type="ARBA" id="ARBA00022691"/>
    </source>
</evidence>
<dbReference type="SUPFAM" id="SSF82199">
    <property type="entry name" value="SET domain"/>
    <property type="match status" value="1"/>
</dbReference>
<comment type="subcellular location">
    <subcellularLocation>
        <location evidence="2">Chromosome</location>
    </subcellularLocation>
    <subcellularLocation>
        <location evidence="1">Nucleus</location>
    </subcellularLocation>
</comment>
<dbReference type="GO" id="GO:0042054">
    <property type="term" value="F:histone methyltransferase activity"/>
    <property type="evidence" value="ECO:0007669"/>
    <property type="project" value="InterPro"/>
</dbReference>
<organism evidence="10 11">
    <name type="scientific">Fragilariopsis cylindrus CCMP1102</name>
    <dbReference type="NCBI Taxonomy" id="635003"/>
    <lineage>
        <taxon>Eukaryota</taxon>
        <taxon>Sar</taxon>
        <taxon>Stramenopiles</taxon>
        <taxon>Ochrophyta</taxon>
        <taxon>Bacillariophyta</taxon>
        <taxon>Bacillariophyceae</taxon>
        <taxon>Bacillariophycidae</taxon>
        <taxon>Bacillariales</taxon>
        <taxon>Bacillariaceae</taxon>
        <taxon>Fragilariopsis</taxon>
    </lineage>
</organism>
<dbReference type="AlphaFoldDB" id="A0A1E7EZW6"/>
<dbReference type="Proteomes" id="UP000095751">
    <property type="component" value="Unassembled WGS sequence"/>
</dbReference>
<accession>A0A1E7EZW6</accession>
<evidence type="ECO:0000256" key="5">
    <source>
        <dbReference type="ARBA" id="ARBA00022679"/>
    </source>
</evidence>
<keyword evidence="7" id="KW-0539">Nucleus</keyword>
<keyword evidence="11" id="KW-1185">Reference proteome</keyword>
<evidence type="ECO:0000256" key="4">
    <source>
        <dbReference type="ARBA" id="ARBA00022603"/>
    </source>
</evidence>
<protein>
    <submittedName>
        <fullName evidence="10">SET-domain-containing protein</fullName>
    </submittedName>
</protein>
<keyword evidence="4" id="KW-0489">Methyltransferase</keyword>
<dbReference type="InParanoid" id="A0A1E7EZW6"/>
<dbReference type="OrthoDB" id="422362at2759"/>
<name>A0A1E7EZW6_9STRA</name>
<keyword evidence="6" id="KW-0949">S-adenosyl-L-methionine</keyword>
<dbReference type="InterPro" id="IPR050777">
    <property type="entry name" value="SET2_Histone-Lys_MeTrsfase"/>
</dbReference>
<evidence type="ECO:0000259" key="8">
    <source>
        <dbReference type="PROSITE" id="PS50280"/>
    </source>
</evidence>
<evidence type="ECO:0000256" key="3">
    <source>
        <dbReference type="ARBA" id="ARBA00022454"/>
    </source>
</evidence>
<dbReference type="EMBL" id="KV784367">
    <property type="protein sequence ID" value="OEU11502.1"/>
    <property type="molecule type" value="Genomic_DNA"/>
</dbReference>
<dbReference type="InterPro" id="IPR001214">
    <property type="entry name" value="SET_dom"/>
</dbReference>
<feature type="non-terminal residue" evidence="10">
    <location>
        <position position="169"/>
    </location>
</feature>
<dbReference type="InterPro" id="IPR046341">
    <property type="entry name" value="SET_dom_sf"/>
</dbReference>
<feature type="domain" description="SET" evidence="8">
    <location>
        <begin position="29"/>
        <end position="144"/>
    </location>
</feature>
<evidence type="ECO:0000256" key="2">
    <source>
        <dbReference type="ARBA" id="ARBA00004286"/>
    </source>
</evidence>
<keyword evidence="3" id="KW-0158">Chromosome</keyword>
<evidence type="ECO:0000313" key="11">
    <source>
        <dbReference type="Proteomes" id="UP000095751"/>
    </source>
</evidence>
<dbReference type="PROSITE" id="PS51215">
    <property type="entry name" value="AWS"/>
    <property type="match status" value="1"/>
</dbReference>
<evidence type="ECO:0000256" key="1">
    <source>
        <dbReference type="ARBA" id="ARBA00004123"/>
    </source>
</evidence>
<dbReference type="PANTHER" id="PTHR22884">
    <property type="entry name" value="SET DOMAIN PROTEINS"/>
    <property type="match status" value="1"/>
</dbReference>